<proteinExistence type="predicted"/>
<organism evidence="3 4">
    <name type="scientific">Nocardia pulmonis</name>
    <dbReference type="NCBI Taxonomy" id="2951408"/>
    <lineage>
        <taxon>Bacteria</taxon>
        <taxon>Bacillati</taxon>
        <taxon>Actinomycetota</taxon>
        <taxon>Actinomycetes</taxon>
        <taxon>Mycobacteriales</taxon>
        <taxon>Nocardiaceae</taxon>
        <taxon>Nocardia</taxon>
    </lineage>
</organism>
<evidence type="ECO:0000259" key="2">
    <source>
        <dbReference type="Pfam" id="PF13827"/>
    </source>
</evidence>
<protein>
    <submittedName>
        <fullName evidence="3">DUF4189 domain-containing protein</fullName>
    </submittedName>
</protein>
<dbReference type="InterPro" id="IPR025240">
    <property type="entry name" value="DUF4189"/>
</dbReference>
<evidence type="ECO:0000313" key="4">
    <source>
        <dbReference type="Proteomes" id="UP001139157"/>
    </source>
</evidence>
<dbReference type="RefSeq" id="WP_251914986.1">
    <property type="nucleotide sequence ID" value="NZ_JAMRXG010000011.1"/>
</dbReference>
<accession>A0A9X2IY45</accession>
<dbReference type="Proteomes" id="UP001139157">
    <property type="component" value="Unassembled WGS sequence"/>
</dbReference>
<dbReference type="EMBL" id="JAMRXG010000011">
    <property type="protein sequence ID" value="MCM6776677.1"/>
    <property type="molecule type" value="Genomic_DNA"/>
</dbReference>
<keyword evidence="1" id="KW-0732">Signal</keyword>
<feature type="signal peptide" evidence="1">
    <location>
        <begin position="1"/>
        <end position="29"/>
    </location>
</feature>
<feature type="chain" id="PRO_5040908192" evidence="1">
    <location>
        <begin position="30"/>
        <end position="142"/>
    </location>
</feature>
<name>A0A9X2IY45_9NOCA</name>
<reference evidence="3" key="1">
    <citation type="submission" date="2022-06" db="EMBL/GenBank/DDBJ databases">
        <title>Novel species in genus nocardia.</title>
        <authorList>
            <person name="Li F."/>
        </authorList>
    </citation>
    <scope>NUCLEOTIDE SEQUENCE</scope>
    <source>
        <strain evidence="3">CDC141</strain>
    </source>
</reference>
<gene>
    <name evidence="3" type="ORF">NDR86_24620</name>
</gene>
<evidence type="ECO:0000313" key="3">
    <source>
        <dbReference type="EMBL" id="MCM6776677.1"/>
    </source>
</evidence>
<evidence type="ECO:0000256" key="1">
    <source>
        <dbReference type="SAM" id="SignalP"/>
    </source>
</evidence>
<sequence length="142" mass="14226">MSLLHKAAWCLTVPAVGALVSVGVGPAGAAPGDLYGAMALSSSTGTVAYAVDYTDRIHADAGANVKCGVYDCHVVLRFVNACGAVAQGADHRFGWASAPTKVEAERAAVESLGLSAPPFPDLGSASPRAAEPVLSVCTANAD</sequence>
<keyword evidence="4" id="KW-1185">Reference proteome</keyword>
<feature type="domain" description="DUF4189" evidence="2">
    <location>
        <begin position="35"/>
        <end position="112"/>
    </location>
</feature>
<dbReference type="Pfam" id="PF13827">
    <property type="entry name" value="DUF4189"/>
    <property type="match status" value="1"/>
</dbReference>
<dbReference type="AlphaFoldDB" id="A0A9X2IY45"/>
<comment type="caution">
    <text evidence="3">The sequence shown here is derived from an EMBL/GenBank/DDBJ whole genome shotgun (WGS) entry which is preliminary data.</text>
</comment>